<dbReference type="EMBL" id="AFCO01002070">
    <property type="protein sequence ID" value="EHC47555.1"/>
    <property type="molecule type" value="Genomic_DNA"/>
</dbReference>
<dbReference type="AlphaFoldDB" id="G5NMA3"/>
<name>G5NMA3_SALET</name>
<dbReference type="PATRIC" id="fig|913075.3.peg.5003"/>
<comment type="caution">
    <text evidence="1">The sequence shown here is derived from an EMBL/GenBank/DDBJ whole genome shotgun (WGS) entry which is preliminary data.</text>
</comment>
<sequence length="56" mass="6149">MKDTMEESLLCLEAALGEMDEATRTLALNTIRRRLTSACPESVYPQTSACPESVSQ</sequence>
<dbReference type="BioCyc" id="SENT913075:G120P-27-MONOMER"/>
<reference evidence="1 2" key="1">
    <citation type="journal article" date="2011" name="BMC Genomics">
        <title>Genome sequencing reveals diversification of virulence factor content and possible host adaptation in distinct subpopulations of Salmonella enterica.</title>
        <authorList>
            <person name="den Bakker H.C."/>
            <person name="Moreno Switt A.I."/>
            <person name="Govoni G."/>
            <person name="Cummings C.A."/>
            <person name="Ranieri M.L."/>
            <person name="Degoricija L."/>
            <person name="Hoelzer K."/>
            <person name="Rodriguez-Rivera L.D."/>
            <person name="Brown S."/>
            <person name="Bolchacova E."/>
            <person name="Furtado M.R."/>
            <person name="Wiedmann M."/>
        </authorList>
    </citation>
    <scope>NUCLEOTIDE SEQUENCE [LARGE SCALE GENOMIC DNA]</scope>
    <source>
        <strain evidence="1 2">R8-3668</strain>
    </source>
</reference>
<evidence type="ECO:0000313" key="2">
    <source>
        <dbReference type="Proteomes" id="UP000003532"/>
    </source>
</evidence>
<evidence type="ECO:0000313" key="1">
    <source>
        <dbReference type="EMBL" id="EHC47555.1"/>
    </source>
</evidence>
<organism evidence="1 2">
    <name type="scientific">Salmonella enterica subsp. enterica serovar Inverness str. R8-3668</name>
    <dbReference type="NCBI Taxonomy" id="913075"/>
    <lineage>
        <taxon>Bacteria</taxon>
        <taxon>Pseudomonadati</taxon>
        <taxon>Pseudomonadota</taxon>
        <taxon>Gammaproteobacteria</taxon>
        <taxon>Enterobacterales</taxon>
        <taxon>Enterobacteriaceae</taxon>
        <taxon>Salmonella</taxon>
    </lineage>
</organism>
<proteinExistence type="predicted"/>
<protein>
    <submittedName>
        <fullName evidence="1">Uncharacterized protein</fullName>
    </submittedName>
</protein>
<dbReference type="Proteomes" id="UP000003532">
    <property type="component" value="Unassembled WGS sequence"/>
</dbReference>
<gene>
    <name evidence="1" type="ORF">LTSEINV_6554</name>
</gene>
<accession>G5NMA3</accession>